<protein>
    <submittedName>
        <fullName evidence="3">Uncharacterized protein</fullName>
    </submittedName>
</protein>
<comment type="caution">
    <text evidence="3">The sequence shown here is derived from an EMBL/GenBank/DDBJ whole genome shotgun (WGS) entry which is preliminary data.</text>
</comment>
<feature type="region of interest" description="Disordered" evidence="1">
    <location>
        <begin position="234"/>
        <end position="296"/>
    </location>
</feature>
<organism evidence="3 4">
    <name type="scientific">Dioszegia hungarica</name>
    <dbReference type="NCBI Taxonomy" id="4972"/>
    <lineage>
        <taxon>Eukaryota</taxon>
        <taxon>Fungi</taxon>
        <taxon>Dikarya</taxon>
        <taxon>Basidiomycota</taxon>
        <taxon>Agaricomycotina</taxon>
        <taxon>Tremellomycetes</taxon>
        <taxon>Tremellales</taxon>
        <taxon>Bulleribasidiaceae</taxon>
        <taxon>Dioszegia</taxon>
    </lineage>
</organism>
<evidence type="ECO:0000256" key="1">
    <source>
        <dbReference type="SAM" id="MobiDB-lite"/>
    </source>
</evidence>
<keyword evidence="2" id="KW-0812">Transmembrane</keyword>
<keyword evidence="4" id="KW-1185">Reference proteome</keyword>
<dbReference type="Proteomes" id="UP001164286">
    <property type="component" value="Unassembled WGS sequence"/>
</dbReference>
<evidence type="ECO:0000313" key="3">
    <source>
        <dbReference type="EMBL" id="KAI9634836.1"/>
    </source>
</evidence>
<sequence>MPNPGAEGPGFFQQYGYIAWPVLGVLGGLVLLVGGYAIWRGPHRPFFPPCLIAKLRKNITSHTRDLDDEKHVRGRKRDISPVVSVAIPPREELGRQGKRGAHSLTSADAFKRQVVAARQSGMHWGTAPGVPPPPGYSRDGGEAEQGRMEGSPVSMSGTLVGSTVSLGDGEGKEMMTDYHYRSYQGHGYGQEQRPVIQYNDGTTPIPDSQLPRRRSSIDAVQPVQYDHNDSTVIAAVPSYPSPPPPAATAPLSYPNRRRSDASSPYHPHPHSRSSTQGQFGARGPREARRYPSPKADAEVQVARCSALEPLSNPMLRSVDHAGSHSHRTELGKLGDQASSQNDMPHPTIQLNAIFDAFPQTLLFTSLRHLGAAVWMETVRAIDSELAD</sequence>
<evidence type="ECO:0000256" key="2">
    <source>
        <dbReference type="SAM" id="Phobius"/>
    </source>
</evidence>
<dbReference type="GeneID" id="77726653"/>
<feature type="transmembrane region" description="Helical" evidence="2">
    <location>
        <begin position="17"/>
        <end position="39"/>
    </location>
</feature>
<reference evidence="3" key="1">
    <citation type="journal article" date="2022" name="G3 (Bethesda)">
        <title>High quality genome of the basidiomycete yeast Dioszegia hungarica PDD-24b-2 isolated from cloud water.</title>
        <authorList>
            <person name="Jarrige D."/>
            <person name="Haridas S."/>
            <person name="Bleykasten-Grosshans C."/>
            <person name="Joly M."/>
            <person name="Nadalig T."/>
            <person name="Sancelme M."/>
            <person name="Vuilleumier S."/>
            <person name="Grigoriev I.V."/>
            <person name="Amato P."/>
            <person name="Bringel F."/>
        </authorList>
    </citation>
    <scope>NUCLEOTIDE SEQUENCE</scope>
    <source>
        <strain evidence="3">PDD-24b-2</strain>
    </source>
</reference>
<feature type="region of interest" description="Disordered" evidence="1">
    <location>
        <begin position="122"/>
        <end position="158"/>
    </location>
</feature>
<dbReference type="RefSeq" id="XP_052944613.1">
    <property type="nucleotide sequence ID" value="XM_053087448.1"/>
</dbReference>
<dbReference type="EMBL" id="JAKWFO010000006">
    <property type="protein sequence ID" value="KAI9634836.1"/>
    <property type="molecule type" value="Genomic_DNA"/>
</dbReference>
<name>A0AA38H721_9TREE</name>
<evidence type="ECO:0000313" key="4">
    <source>
        <dbReference type="Proteomes" id="UP001164286"/>
    </source>
</evidence>
<accession>A0AA38H721</accession>
<proteinExistence type="predicted"/>
<gene>
    <name evidence="3" type="ORF">MKK02DRAFT_27972</name>
</gene>
<keyword evidence="2" id="KW-0472">Membrane</keyword>
<dbReference type="AlphaFoldDB" id="A0AA38H721"/>
<keyword evidence="2" id="KW-1133">Transmembrane helix</keyword>